<keyword evidence="4 9" id="KW-0378">Hydrolase</keyword>
<dbReference type="SUPFAM" id="SSF52540">
    <property type="entry name" value="P-loop containing nucleoside triphosphate hydrolases"/>
    <property type="match status" value="2"/>
</dbReference>
<evidence type="ECO:0000256" key="5">
    <source>
        <dbReference type="ARBA" id="ARBA00022806"/>
    </source>
</evidence>
<dbReference type="InterPro" id="IPR027417">
    <property type="entry name" value="P-loop_NTPase"/>
</dbReference>
<dbReference type="InterPro" id="IPR014016">
    <property type="entry name" value="UvrD-like_ATP-bd"/>
</dbReference>
<evidence type="ECO:0000256" key="6">
    <source>
        <dbReference type="ARBA" id="ARBA00022839"/>
    </source>
</evidence>
<feature type="region of interest" description="Disordered" evidence="10">
    <location>
        <begin position="738"/>
        <end position="785"/>
    </location>
</feature>
<keyword evidence="1" id="KW-0540">Nuclease</keyword>
<keyword evidence="13" id="KW-1185">Reference proteome</keyword>
<keyword evidence="2 9" id="KW-0547">Nucleotide-binding</keyword>
<reference evidence="12 13" key="1">
    <citation type="journal article" date="2023" name="Microbiol. Spectr.">
        <title>Symbiosis of Carpenter Bees with Uncharacterized Lactic Acid Bacteria Showing NAD Auxotrophy.</title>
        <authorList>
            <person name="Kawasaki S."/>
            <person name="Ozawa K."/>
            <person name="Mori T."/>
            <person name="Yamamoto A."/>
            <person name="Ito M."/>
            <person name="Ohkuma M."/>
            <person name="Sakamoto M."/>
            <person name="Matsutani M."/>
        </authorList>
    </citation>
    <scope>NUCLEOTIDE SEQUENCE [LARGE SCALE GENOMIC DNA]</scope>
    <source>
        <strain evidence="12 13">Kim37-2</strain>
    </source>
</reference>
<feature type="compositionally biased region" description="Polar residues" evidence="10">
    <location>
        <begin position="761"/>
        <end position="785"/>
    </location>
</feature>
<keyword evidence="5 9" id="KW-0347">Helicase</keyword>
<feature type="binding site" evidence="9">
    <location>
        <begin position="39"/>
        <end position="46"/>
    </location>
    <ligand>
        <name>ATP</name>
        <dbReference type="ChEBI" id="CHEBI:30616"/>
    </ligand>
</feature>
<dbReference type="Pfam" id="PF12705">
    <property type="entry name" value="PDDEXK_1"/>
    <property type="match status" value="1"/>
</dbReference>
<name>A0ABN6SF47_9BIFI</name>
<accession>A0ABN6SF47</accession>
<protein>
    <recommendedName>
        <fullName evidence="11">UvrD-like helicase ATP-binding domain-containing protein</fullName>
    </recommendedName>
</protein>
<dbReference type="Pfam" id="PF00580">
    <property type="entry name" value="UvrD-helicase"/>
    <property type="match status" value="1"/>
</dbReference>
<keyword evidence="6" id="KW-0269">Exonuclease</keyword>
<feature type="region of interest" description="Disordered" evidence="10">
    <location>
        <begin position="689"/>
        <end position="710"/>
    </location>
</feature>
<evidence type="ECO:0000256" key="2">
    <source>
        <dbReference type="ARBA" id="ARBA00022741"/>
    </source>
</evidence>
<feature type="compositionally biased region" description="Polar residues" evidence="10">
    <location>
        <begin position="1177"/>
        <end position="1198"/>
    </location>
</feature>
<evidence type="ECO:0000256" key="3">
    <source>
        <dbReference type="ARBA" id="ARBA00022763"/>
    </source>
</evidence>
<evidence type="ECO:0000313" key="12">
    <source>
        <dbReference type="EMBL" id="BDR53410.1"/>
    </source>
</evidence>
<dbReference type="Gene3D" id="1.10.486.10">
    <property type="entry name" value="PCRA, domain 4"/>
    <property type="match status" value="1"/>
</dbReference>
<feature type="region of interest" description="Disordered" evidence="10">
    <location>
        <begin position="1158"/>
        <end position="1198"/>
    </location>
</feature>
<feature type="domain" description="UvrD-like helicase ATP-binding" evidence="11">
    <location>
        <begin position="18"/>
        <end position="373"/>
    </location>
</feature>
<dbReference type="PANTHER" id="PTHR11070:SF59">
    <property type="entry name" value="DNA 3'-5' HELICASE"/>
    <property type="match status" value="1"/>
</dbReference>
<keyword evidence="3" id="KW-0227">DNA damage</keyword>
<evidence type="ECO:0000256" key="7">
    <source>
        <dbReference type="ARBA" id="ARBA00022840"/>
    </source>
</evidence>
<proteinExistence type="predicted"/>
<dbReference type="InterPro" id="IPR000212">
    <property type="entry name" value="DNA_helicase_UvrD/REP"/>
</dbReference>
<dbReference type="PANTHER" id="PTHR11070">
    <property type="entry name" value="UVRD / RECB / PCRA DNA HELICASE FAMILY MEMBER"/>
    <property type="match status" value="1"/>
</dbReference>
<evidence type="ECO:0000259" key="11">
    <source>
        <dbReference type="PROSITE" id="PS51198"/>
    </source>
</evidence>
<feature type="compositionally biased region" description="Basic and acidic residues" evidence="10">
    <location>
        <begin position="409"/>
        <end position="418"/>
    </location>
</feature>
<dbReference type="Gene3D" id="1.10.10.160">
    <property type="match status" value="1"/>
</dbReference>
<organism evidence="12 13">
    <name type="scientific">Bombiscardovia nodaiensis</name>
    <dbReference type="NCBI Taxonomy" id="2932181"/>
    <lineage>
        <taxon>Bacteria</taxon>
        <taxon>Bacillati</taxon>
        <taxon>Actinomycetota</taxon>
        <taxon>Actinomycetes</taxon>
        <taxon>Bifidobacteriales</taxon>
        <taxon>Bifidobacteriaceae</taxon>
        <taxon>Bombiscardovia</taxon>
    </lineage>
</organism>
<evidence type="ECO:0000256" key="8">
    <source>
        <dbReference type="ARBA" id="ARBA00023204"/>
    </source>
</evidence>
<feature type="region of interest" description="Disordered" evidence="10">
    <location>
        <begin position="384"/>
        <end position="420"/>
    </location>
</feature>
<evidence type="ECO:0000313" key="13">
    <source>
        <dbReference type="Proteomes" id="UP001321766"/>
    </source>
</evidence>
<dbReference type="Gene3D" id="3.40.50.300">
    <property type="entry name" value="P-loop containing nucleotide triphosphate hydrolases"/>
    <property type="match status" value="2"/>
</dbReference>
<dbReference type="Proteomes" id="UP001321766">
    <property type="component" value="Chromosome"/>
</dbReference>
<evidence type="ECO:0000256" key="10">
    <source>
        <dbReference type="SAM" id="MobiDB-lite"/>
    </source>
</evidence>
<dbReference type="InterPro" id="IPR038726">
    <property type="entry name" value="PDDEXK_AddAB-type"/>
</dbReference>
<feature type="compositionally biased region" description="Low complexity" evidence="10">
    <location>
        <begin position="748"/>
        <end position="760"/>
    </location>
</feature>
<keyword evidence="7 9" id="KW-0067">ATP-binding</keyword>
<evidence type="ECO:0000256" key="9">
    <source>
        <dbReference type="PROSITE-ProRule" id="PRU00560"/>
    </source>
</evidence>
<keyword evidence="8" id="KW-0234">DNA repair</keyword>
<evidence type="ECO:0000256" key="1">
    <source>
        <dbReference type="ARBA" id="ARBA00022722"/>
    </source>
</evidence>
<sequence>MTRAQEVDQAQALQAVEELIHDHLRAADGRASSVLCLAGPPRSGKTTFAREALLLALRAFGDSGARLLVSGRHAADQLSLEVIARRGVSGQTRPVGTLQALAFQLLSQAQLLGAEDQSAPRLLNGAEQDALLRSVMARHIGHVQAGDDCPSCRLLERYFAAQTGWSTIVTKPQDSLEGLADHIDDDFIAQLRDMLARMTELGLDPLDQDPVLDALAAQDLDLDARDRLSIQWRLAFALWGEYLQEVGAAYPGENRLDPSMLLVVARQALAQQPKIDLPRLLVVDDWQDLTMAGMSLLQTLQAQGTRLVLVGNSDESVQAFRGSYPEFLAARVGQSGPVAEPSFQGTSPALPPLLPQDLGCLGAVCMSLPYRPIVTAAEHSQQEDAAVVGDQSEAQQQAAKPVDATGAAERPEPGKPDEPASYADLLAARVSLSILNEEGDSQALFDRPGKMPHWAGTMPIVPLEPKHALLSDQSVLTRLFHTRDEEEDDIVWQVKHEFLSGHWDWNNMAILAHDNATVRAIGHKLRVEGVPVRYSSIARPLKEEPAVQGLFALLDLAQAQLGVNASLQEQSAVQEATWVRERLNTLLTSPLLEAELPGDQESRPVRVSRLDALLGVLIALTRIDPAAEKKDPVQKDPVQGGTAAAQPVEIFNQLQHTWQDFARVRADHLAQIQAEQGVSVDDSLLQAAGPAGGASTQDGGSAGVESGPVGQEIAVGQPGLSADAVYLLLLLNPSTPGALGQSGQQVDSQAAGASQGMSAQTVPSKQSSESDSNREQTAADSTQTGLRAPLLAALKAVANTRRQDPDLRALERALSLVDRTAQGLAALTTNEPAYALWQAWQAAGVADAWQSQSLEASWQGEQANDRLDAMMRLFQFATSSQSFDNVNDFMAQVQGMQIEADSLAHVGPVEHAVTLTTPAGAAALAASWPLVWLPSLQEGLWPNLAPRDTLFGGEDLADLMLYGHIRQGLPGQAGSNPRLKSTLYAEEKGLLMALTRARQQLRLSAMWNDDTVPSDFLYGFLPEYYPRLSDASEADFTQVGADKSASSLFSGLEVGPRGLVAAARSILTRQALAEGRAKSAQYGQTGEWPAVDARSQADAVASLQLLQEHGFPEANPANWPFVYASEESSQQSEQEPEPVAVEAEPVDQLPAALSPVAQTSSLAQVRESESPAAGPNESVNASSGQGRESATNPNEAVTLSPSAVDNIWRCPLEWVMDNQFSGPEISSVAAGFGSLIHQVAQEAANQGLDRPDRGELGSDAEGGSQIIARTTDQMMDIYRQLQAGLPDYATPEDAYNARRQEAQARSILGNIASYFVLSSQEDYAQSTKLPISVGRLVGAEQEVPFRARFQPADLTAIWNRTYPEMELDDSTCFALASGLVGGFPQALQLHTAITLSGRIDRLEHREIDSKPYCRLVDYKTGRGGTQAPRFLATYS</sequence>
<dbReference type="PROSITE" id="PS51198">
    <property type="entry name" value="UVRD_HELICASE_ATP_BIND"/>
    <property type="match status" value="1"/>
</dbReference>
<dbReference type="EMBL" id="AP026798">
    <property type="protein sequence ID" value="BDR53410.1"/>
    <property type="molecule type" value="Genomic_DNA"/>
</dbReference>
<evidence type="ECO:0000256" key="4">
    <source>
        <dbReference type="ARBA" id="ARBA00022801"/>
    </source>
</evidence>
<gene>
    <name evidence="12" type="ORF">KIM372_13170</name>
</gene>
<dbReference type="InterPro" id="IPR013986">
    <property type="entry name" value="DExx_box_DNA_helicase_dom_sf"/>
</dbReference>